<comment type="caution">
    <text evidence="1">The sequence shown here is derived from an EMBL/GenBank/DDBJ whole genome shotgun (WGS) entry which is preliminary data.</text>
</comment>
<accession>A0ABS9I6C0</accession>
<dbReference type="Proteomes" id="UP001162905">
    <property type="component" value="Unassembled WGS sequence"/>
</dbReference>
<proteinExistence type="predicted"/>
<name>A0ABS9I6C0_9PSED</name>
<evidence type="ECO:0000313" key="1">
    <source>
        <dbReference type="EMBL" id="MCF7543320.1"/>
    </source>
</evidence>
<organism evidence="1 2">
    <name type="scientific">Pseudomonas petrae</name>
    <dbReference type="NCBI Taxonomy" id="2912190"/>
    <lineage>
        <taxon>Bacteria</taxon>
        <taxon>Pseudomonadati</taxon>
        <taxon>Pseudomonadota</taxon>
        <taxon>Gammaproteobacteria</taxon>
        <taxon>Pseudomonadales</taxon>
        <taxon>Pseudomonadaceae</taxon>
        <taxon>Pseudomonas</taxon>
    </lineage>
</organism>
<reference evidence="1" key="1">
    <citation type="submission" date="2022-01" db="EMBL/GenBank/DDBJ databases">
        <title>Pseudomonas sp. nov. isolated from Antarctic regolith.</title>
        <authorList>
            <person name="Novakova D."/>
            <person name="Sedlar K."/>
        </authorList>
    </citation>
    <scope>NUCLEOTIDE SEQUENCE</scope>
    <source>
        <strain evidence="1">P2647</strain>
    </source>
</reference>
<keyword evidence="2" id="KW-1185">Reference proteome</keyword>
<sequence>MSDPDSLLDPDFFIPPSAFPSSEDGLFKSQEDWWNNACVNWGGGYRWTLYASGYKDAADVLVQRIEEHSSGQDTQVYPILFLYRQYLELQLKELIQMGRLVIGRENGFPKDHHIGRLWAICYPLLEEISPGDSVEKLQEAGRLIDEFALIDPTSQAFRYPEDRDGKPSLPGIATINLRNVREVIEKIATMLTGAGCVVDEHLQFKRDMESEYRNEY</sequence>
<evidence type="ECO:0008006" key="3">
    <source>
        <dbReference type="Google" id="ProtNLM"/>
    </source>
</evidence>
<dbReference type="EMBL" id="JAKJXH010000013">
    <property type="protein sequence ID" value="MCF7543320.1"/>
    <property type="molecule type" value="Genomic_DNA"/>
</dbReference>
<protein>
    <recommendedName>
        <fullName evidence="3">HEPN domain-containing protein</fullName>
    </recommendedName>
</protein>
<gene>
    <name evidence="1" type="ORF">L4G47_13940</name>
</gene>
<evidence type="ECO:0000313" key="2">
    <source>
        <dbReference type="Proteomes" id="UP001162905"/>
    </source>
</evidence>
<dbReference type="RefSeq" id="WP_237252831.1">
    <property type="nucleotide sequence ID" value="NZ_JAKJXE010000003.1"/>
</dbReference>